<gene>
    <name evidence="1" type="ORF">FC19_GL002048</name>
</gene>
<dbReference type="AlphaFoldDB" id="A0A0R2D070"/>
<sequence>MFIKNRIRLMKQFASSPREFRGLKRYWKSLLVPSEQLDFEHFHKWTNFPYWIAATDVVHNLLSLDSELKQIYEVLNHVRTAIQHKGWNNYNTACWKAEGFSEEMNSTIEML</sequence>
<dbReference type="STRING" id="1423725.FC19_GL002048"/>
<keyword evidence="2" id="KW-1185">Reference proteome</keyword>
<dbReference type="EMBL" id="AYZD01000028">
    <property type="protein sequence ID" value="KRM95284.1"/>
    <property type="molecule type" value="Genomic_DNA"/>
</dbReference>
<reference evidence="1 2" key="1">
    <citation type="journal article" date="2015" name="Genome Announc.">
        <title>Expanding the biotechnology potential of lactobacilli through comparative genomics of 213 strains and associated genera.</title>
        <authorList>
            <person name="Sun Z."/>
            <person name="Harris H.M."/>
            <person name="McCann A."/>
            <person name="Guo C."/>
            <person name="Argimon S."/>
            <person name="Zhang W."/>
            <person name="Yang X."/>
            <person name="Jeffery I.B."/>
            <person name="Cooney J.C."/>
            <person name="Kagawa T.F."/>
            <person name="Liu W."/>
            <person name="Song Y."/>
            <person name="Salvetti E."/>
            <person name="Wrobel A."/>
            <person name="Rasinkangas P."/>
            <person name="Parkhill J."/>
            <person name="Rea M.C."/>
            <person name="O'Sullivan O."/>
            <person name="Ritari J."/>
            <person name="Douillard F.P."/>
            <person name="Paul Ross R."/>
            <person name="Yang R."/>
            <person name="Briner A.E."/>
            <person name="Felis G.E."/>
            <person name="de Vos W.M."/>
            <person name="Barrangou R."/>
            <person name="Klaenhammer T.R."/>
            <person name="Caufield P.W."/>
            <person name="Cui Y."/>
            <person name="Zhang H."/>
            <person name="O'Toole P.W."/>
        </authorList>
    </citation>
    <scope>NUCLEOTIDE SEQUENCE [LARGE SCALE GENOMIC DNA]</scope>
    <source>
        <strain evidence="1 2">DSM 21051</strain>
    </source>
</reference>
<evidence type="ECO:0000313" key="1">
    <source>
        <dbReference type="EMBL" id="KRM95284.1"/>
    </source>
</evidence>
<dbReference type="Proteomes" id="UP000051015">
    <property type="component" value="Unassembled WGS sequence"/>
</dbReference>
<organism evidence="1 2">
    <name type="scientific">Liquorilactobacillus aquaticus DSM 21051</name>
    <dbReference type="NCBI Taxonomy" id="1423725"/>
    <lineage>
        <taxon>Bacteria</taxon>
        <taxon>Bacillati</taxon>
        <taxon>Bacillota</taxon>
        <taxon>Bacilli</taxon>
        <taxon>Lactobacillales</taxon>
        <taxon>Lactobacillaceae</taxon>
        <taxon>Liquorilactobacillus</taxon>
    </lineage>
</organism>
<name>A0A0R2D070_9LACO</name>
<protein>
    <submittedName>
        <fullName evidence="1">Transposase IS204 IS1001 IS1096 IS1165 family protein</fullName>
    </submittedName>
</protein>
<accession>A0A0R2D070</accession>
<evidence type="ECO:0000313" key="2">
    <source>
        <dbReference type="Proteomes" id="UP000051015"/>
    </source>
</evidence>
<proteinExistence type="predicted"/>
<dbReference type="PATRIC" id="fig|1423725.3.peg.2104"/>
<comment type="caution">
    <text evidence="1">The sequence shown here is derived from an EMBL/GenBank/DDBJ whole genome shotgun (WGS) entry which is preliminary data.</text>
</comment>